<evidence type="ECO:0000313" key="5">
    <source>
        <dbReference type="EMBL" id="GKU96659.1"/>
    </source>
</evidence>
<feature type="chain" id="PRO_5043831567" description="Non-specific lipid-transfer protein" evidence="3">
    <location>
        <begin position="21"/>
        <end position="123"/>
    </location>
</feature>
<dbReference type="SMART" id="SM00499">
    <property type="entry name" value="AAI"/>
    <property type="match status" value="1"/>
</dbReference>
<dbReference type="GO" id="GO:0006869">
    <property type="term" value="P:lipid transport"/>
    <property type="evidence" value="ECO:0007669"/>
    <property type="project" value="InterPro"/>
</dbReference>
<protein>
    <recommendedName>
        <fullName evidence="2">Non-specific lipid-transfer protein</fullName>
    </recommendedName>
</protein>
<evidence type="ECO:0000259" key="4">
    <source>
        <dbReference type="SMART" id="SM00499"/>
    </source>
</evidence>
<keyword evidence="2" id="KW-0813">Transport</keyword>
<keyword evidence="2" id="KW-0446">Lipid-binding</keyword>
<dbReference type="AlphaFoldDB" id="A0AAV5IG50"/>
<dbReference type="InterPro" id="IPR016140">
    <property type="entry name" value="Bifunc_inhib/LTP/seed_store"/>
</dbReference>
<accession>A0AAV5IG50</accession>
<comment type="similarity">
    <text evidence="1 2">Belongs to the plant LTP family.</text>
</comment>
<proteinExistence type="inferred from homology"/>
<organism evidence="5 6">
    <name type="scientific">Rubroshorea leprosula</name>
    <dbReference type="NCBI Taxonomy" id="152421"/>
    <lineage>
        <taxon>Eukaryota</taxon>
        <taxon>Viridiplantae</taxon>
        <taxon>Streptophyta</taxon>
        <taxon>Embryophyta</taxon>
        <taxon>Tracheophyta</taxon>
        <taxon>Spermatophyta</taxon>
        <taxon>Magnoliopsida</taxon>
        <taxon>eudicotyledons</taxon>
        <taxon>Gunneridae</taxon>
        <taxon>Pentapetalae</taxon>
        <taxon>rosids</taxon>
        <taxon>malvids</taxon>
        <taxon>Malvales</taxon>
        <taxon>Dipterocarpaceae</taxon>
        <taxon>Rubroshorea</taxon>
    </lineage>
</organism>
<dbReference type="PRINTS" id="PR00382">
    <property type="entry name" value="LIPIDTRNSFER"/>
</dbReference>
<dbReference type="EMBL" id="BPVZ01000010">
    <property type="protein sequence ID" value="GKU96659.1"/>
    <property type="molecule type" value="Genomic_DNA"/>
</dbReference>
<name>A0AAV5IG50_9ROSI</name>
<sequence length="123" mass="13035">MAGHIRYLILFLVLSTSVLAQTPDAPPCSQIVQDVVPCLSFLRYGGEPTKECCAGVTGIANDAKSKKDRVIICNCLKRALAQIGSYDASRIPQLPVKCGISSGSIPPIDQNTDCSKASTLVLV</sequence>
<evidence type="ECO:0000256" key="1">
    <source>
        <dbReference type="ARBA" id="ARBA00009748"/>
    </source>
</evidence>
<reference evidence="5 6" key="1">
    <citation type="journal article" date="2021" name="Commun. Biol.">
        <title>The genome of Shorea leprosula (Dipterocarpaceae) highlights the ecological relevance of drought in aseasonal tropical rainforests.</title>
        <authorList>
            <person name="Ng K.K.S."/>
            <person name="Kobayashi M.J."/>
            <person name="Fawcett J.A."/>
            <person name="Hatakeyama M."/>
            <person name="Paape T."/>
            <person name="Ng C.H."/>
            <person name="Ang C.C."/>
            <person name="Tnah L.H."/>
            <person name="Lee C.T."/>
            <person name="Nishiyama T."/>
            <person name="Sese J."/>
            <person name="O'Brien M.J."/>
            <person name="Copetti D."/>
            <person name="Mohd Noor M.I."/>
            <person name="Ong R.C."/>
            <person name="Putra M."/>
            <person name="Sireger I.Z."/>
            <person name="Indrioko S."/>
            <person name="Kosugi Y."/>
            <person name="Izuno A."/>
            <person name="Isagi Y."/>
            <person name="Lee S.L."/>
            <person name="Shimizu K.K."/>
        </authorList>
    </citation>
    <scope>NUCLEOTIDE SEQUENCE [LARGE SCALE GENOMIC DNA]</scope>
    <source>
        <strain evidence="5">214</strain>
    </source>
</reference>
<dbReference type="CDD" id="cd01960">
    <property type="entry name" value="nsLTP1"/>
    <property type="match status" value="1"/>
</dbReference>
<dbReference type="SUPFAM" id="SSF47699">
    <property type="entry name" value="Bifunctional inhibitor/lipid-transfer protein/seed storage 2S albumin"/>
    <property type="match status" value="1"/>
</dbReference>
<evidence type="ECO:0000313" key="6">
    <source>
        <dbReference type="Proteomes" id="UP001054252"/>
    </source>
</evidence>
<evidence type="ECO:0000256" key="3">
    <source>
        <dbReference type="SAM" id="SignalP"/>
    </source>
</evidence>
<keyword evidence="6" id="KW-1185">Reference proteome</keyword>
<dbReference type="InterPro" id="IPR036312">
    <property type="entry name" value="Bifun_inhib/LTP/seed_sf"/>
</dbReference>
<dbReference type="InterPro" id="IPR000528">
    <property type="entry name" value="Plant_nsLTP"/>
</dbReference>
<dbReference type="Pfam" id="PF00234">
    <property type="entry name" value="Tryp_alpha_amyl"/>
    <property type="match status" value="1"/>
</dbReference>
<keyword evidence="3" id="KW-0732">Signal</keyword>
<gene>
    <name evidence="5" type="ORF">SLEP1_g9870</name>
</gene>
<comment type="caution">
    <text evidence="5">The sequence shown here is derived from an EMBL/GenBank/DDBJ whole genome shotgun (WGS) entry which is preliminary data.</text>
</comment>
<dbReference type="PANTHER" id="PTHR33076">
    <property type="entry name" value="NON-SPECIFIC LIPID-TRANSFER PROTEIN 2-RELATED"/>
    <property type="match status" value="1"/>
</dbReference>
<feature type="signal peptide" evidence="3">
    <location>
        <begin position="1"/>
        <end position="20"/>
    </location>
</feature>
<dbReference type="GO" id="GO:0008289">
    <property type="term" value="F:lipid binding"/>
    <property type="evidence" value="ECO:0007669"/>
    <property type="project" value="UniProtKB-KW"/>
</dbReference>
<feature type="domain" description="Bifunctional inhibitor/plant lipid transfer protein/seed storage helical" evidence="4">
    <location>
        <begin position="28"/>
        <end position="114"/>
    </location>
</feature>
<evidence type="ECO:0000256" key="2">
    <source>
        <dbReference type="RuleBase" id="RU000628"/>
    </source>
</evidence>
<dbReference type="Gene3D" id="1.10.110.10">
    <property type="entry name" value="Plant lipid-transfer and hydrophobic proteins"/>
    <property type="match status" value="1"/>
</dbReference>
<dbReference type="Proteomes" id="UP001054252">
    <property type="component" value="Unassembled WGS sequence"/>
</dbReference>
<comment type="function">
    <text evidence="2">Plant non-specific lipid-transfer proteins transfer phospholipids as well as galactolipids across membranes. May play a role in wax or cutin deposition in the cell walls of expanding epidermal cells and certain secretory tissues.</text>
</comment>